<evidence type="ECO:0000256" key="3">
    <source>
        <dbReference type="ARBA" id="ARBA00022512"/>
    </source>
</evidence>
<evidence type="ECO:0000256" key="7">
    <source>
        <dbReference type="SAM" id="SignalP"/>
    </source>
</evidence>
<organism evidence="9 10">
    <name type="scientific">Oldenlandia corymbosa var. corymbosa</name>
    <dbReference type="NCBI Taxonomy" id="529605"/>
    <lineage>
        <taxon>Eukaryota</taxon>
        <taxon>Viridiplantae</taxon>
        <taxon>Streptophyta</taxon>
        <taxon>Embryophyta</taxon>
        <taxon>Tracheophyta</taxon>
        <taxon>Spermatophyta</taxon>
        <taxon>Magnoliopsida</taxon>
        <taxon>eudicotyledons</taxon>
        <taxon>Gunneridae</taxon>
        <taxon>Pentapetalae</taxon>
        <taxon>asterids</taxon>
        <taxon>lamiids</taxon>
        <taxon>Gentianales</taxon>
        <taxon>Rubiaceae</taxon>
        <taxon>Rubioideae</taxon>
        <taxon>Spermacoceae</taxon>
        <taxon>Hedyotis-Oldenlandia complex</taxon>
        <taxon>Oldenlandia</taxon>
    </lineage>
</organism>
<keyword evidence="10" id="KW-1185">Reference proteome</keyword>
<keyword evidence="5 7" id="KW-0732">Signal</keyword>
<evidence type="ECO:0000256" key="4">
    <source>
        <dbReference type="ARBA" id="ARBA00022523"/>
    </source>
</evidence>
<dbReference type="PANTHER" id="PTHR31458:SF2">
    <property type="entry name" value="POLYGALACTURONASE 1 BETA-LIKE PROTEIN 2"/>
    <property type="match status" value="1"/>
</dbReference>
<reference evidence="9" key="1">
    <citation type="submission" date="2023-03" db="EMBL/GenBank/DDBJ databases">
        <authorList>
            <person name="Julca I."/>
        </authorList>
    </citation>
    <scope>NUCLEOTIDE SEQUENCE</scope>
</reference>
<feature type="chain" id="PRO_5043740503" evidence="7">
    <location>
        <begin position="20"/>
        <end position="645"/>
    </location>
</feature>
<dbReference type="Pfam" id="PF03181">
    <property type="entry name" value="BURP"/>
    <property type="match status" value="1"/>
</dbReference>
<feature type="domain" description="BURP" evidence="8">
    <location>
        <begin position="429"/>
        <end position="643"/>
    </location>
</feature>
<dbReference type="PROSITE" id="PS51277">
    <property type="entry name" value="BURP"/>
    <property type="match status" value="1"/>
</dbReference>
<evidence type="ECO:0000259" key="8">
    <source>
        <dbReference type="PROSITE" id="PS51277"/>
    </source>
</evidence>
<dbReference type="AlphaFoldDB" id="A0AAV1CE78"/>
<feature type="signal peptide" evidence="7">
    <location>
        <begin position="1"/>
        <end position="19"/>
    </location>
</feature>
<evidence type="ECO:0000313" key="10">
    <source>
        <dbReference type="Proteomes" id="UP001161247"/>
    </source>
</evidence>
<keyword evidence="3" id="KW-0964">Secreted</keyword>
<dbReference type="PANTHER" id="PTHR31458">
    <property type="entry name" value="POLYGALACTURONASE 1 BETA-LIKE PROTEIN 2"/>
    <property type="match status" value="1"/>
</dbReference>
<keyword evidence="4" id="KW-0052">Apoplast</keyword>
<evidence type="ECO:0000256" key="1">
    <source>
        <dbReference type="ARBA" id="ARBA00004191"/>
    </source>
</evidence>
<sequence length="645" mass="71107">MVKLAIILLSFFLSSLISSFVNGDVAAGTSKKIGQNFAGKNPFTAKASLIRYWKKQISNNLSTPSFFLNKASPLNAVELATFSKLIDQNSTLTSGQLQDLCSKANLLCAPDSSTTSPATQDAKKDVNFDTYSEQNFTNYGTKRRGGADTFTNYSNFEGLPVNNFRRYSRNSVEHDGAFANYGLDGNVADQSFNGYGKTAKGGRGNFENYQEAENIPNLKFNSYNENAKGGRTQDFSSYSNEANGGEQHFKSYDKNGVGPRSDFLTYSNHSNVVVSSFSHYGENGNGTQEHFTQYGFDSNVPLNRFTTYSERGGGTVIFQSYTDDANIGDDTFSSYGKKSTSSTRAFFETYGQSANRGAVNFVSYGENSTDHFSVFNFYGENHNFNQYVKDRAKFQIYVNRSESATKSVSDGEKVNGNNNNNIWVEPGKFFRESMLKTGNIMPMPDIRDKMPKRSFLPRVIAAKLPFLSGNIDRMQEVFHAADGSMMGRMVNDVVEECERAPSPGETKKCVGSGEEMIDFAKSVLGPNIVVRTTENIQGSNGEILIGSVVGINDGNVTKSVSCHESLFPWLLYYCHSVPKVRVYQADILDPKSRAKINRGVAICHVDTSTWGPGHAAFLALGSGPGQIEVCHWIFENDMTWVVADS</sequence>
<evidence type="ECO:0000256" key="6">
    <source>
        <dbReference type="ARBA" id="ARBA00023180"/>
    </source>
</evidence>
<dbReference type="InterPro" id="IPR004873">
    <property type="entry name" value="BURP_dom"/>
</dbReference>
<dbReference type="SMART" id="SM01045">
    <property type="entry name" value="BURP"/>
    <property type="match status" value="1"/>
</dbReference>
<comment type="subcellular location">
    <subcellularLocation>
        <location evidence="1">Secreted</location>
        <location evidence="1">Cell wall</location>
    </subcellularLocation>
    <subcellularLocation>
        <location evidence="2">Secreted</location>
        <location evidence="2">Extracellular space</location>
        <location evidence="2">Apoplast</location>
    </subcellularLocation>
</comment>
<keyword evidence="6" id="KW-0325">Glycoprotein</keyword>
<dbReference type="InterPro" id="IPR051897">
    <property type="entry name" value="PG-associated_BURP"/>
</dbReference>
<dbReference type="GO" id="GO:0048046">
    <property type="term" value="C:apoplast"/>
    <property type="evidence" value="ECO:0007669"/>
    <property type="project" value="UniProtKB-SubCell"/>
</dbReference>
<keyword evidence="3" id="KW-0134">Cell wall</keyword>
<evidence type="ECO:0000256" key="2">
    <source>
        <dbReference type="ARBA" id="ARBA00004271"/>
    </source>
</evidence>
<accession>A0AAV1CE78</accession>
<gene>
    <name evidence="9" type="ORF">OLC1_LOCUS4459</name>
</gene>
<dbReference type="Proteomes" id="UP001161247">
    <property type="component" value="Chromosome 2"/>
</dbReference>
<evidence type="ECO:0000313" key="9">
    <source>
        <dbReference type="EMBL" id="CAI9092907.1"/>
    </source>
</evidence>
<proteinExistence type="predicted"/>
<protein>
    <submittedName>
        <fullName evidence="9">OLC1v1028265C1</fullName>
    </submittedName>
</protein>
<dbReference type="EMBL" id="OX459119">
    <property type="protein sequence ID" value="CAI9092907.1"/>
    <property type="molecule type" value="Genomic_DNA"/>
</dbReference>
<name>A0AAV1CE78_OLDCO</name>
<evidence type="ECO:0000256" key="5">
    <source>
        <dbReference type="ARBA" id="ARBA00022729"/>
    </source>
</evidence>